<dbReference type="Ensembl" id="ENSSHAT00000028746.1">
    <property type="protein sequence ID" value="ENSSHAP00000033309.1"/>
    <property type="gene ID" value="ENSSHAG00000026457.1"/>
</dbReference>
<evidence type="ECO:0000256" key="1">
    <source>
        <dbReference type="ARBA" id="ARBA00004514"/>
    </source>
</evidence>
<name>A0A7N4P5E4_SARHA</name>
<dbReference type="GO" id="GO:0035269">
    <property type="term" value="P:protein O-linked glycosylation via mannose"/>
    <property type="evidence" value="ECO:0007669"/>
    <property type="project" value="Ensembl"/>
</dbReference>
<evidence type="ECO:0000259" key="16">
    <source>
        <dbReference type="Pfam" id="PF18706"/>
    </source>
</evidence>
<dbReference type="InterPro" id="IPR018294">
    <property type="entry name" value="ISPD_synthase_CS"/>
</dbReference>
<evidence type="ECO:0000256" key="7">
    <source>
        <dbReference type="ARBA" id="ARBA00022490"/>
    </source>
</evidence>
<evidence type="ECO:0000256" key="3">
    <source>
        <dbReference type="ARBA" id="ARBA00009789"/>
    </source>
</evidence>
<dbReference type="PANTHER" id="PTHR43015:SF1">
    <property type="entry name" value="D-RIBITOL-5-PHOSPHATE CYTIDYLYLTRANSFERASE"/>
    <property type="match status" value="1"/>
</dbReference>
<dbReference type="EC" id="2.7.7.40" evidence="5"/>
<evidence type="ECO:0000256" key="14">
    <source>
        <dbReference type="ARBA" id="ARBA00048814"/>
    </source>
</evidence>
<dbReference type="PROSITE" id="PS01295">
    <property type="entry name" value="ISPD"/>
    <property type="match status" value="1"/>
</dbReference>
<evidence type="ECO:0000256" key="8">
    <source>
        <dbReference type="ARBA" id="ARBA00022679"/>
    </source>
</evidence>
<reference evidence="17 18" key="1">
    <citation type="journal article" date="2011" name="Proc. Natl. Acad. Sci. U.S.A.">
        <title>Genetic diversity and population structure of the endangered marsupial Sarcophilus harrisii (Tasmanian devil).</title>
        <authorList>
            <person name="Miller W."/>
            <person name="Hayes V.M."/>
            <person name="Ratan A."/>
            <person name="Petersen D.C."/>
            <person name="Wittekindt N.E."/>
            <person name="Miller J."/>
            <person name="Walenz B."/>
            <person name="Knight J."/>
            <person name="Qi J."/>
            <person name="Zhao F."/>
            <person name="Wang Q."/>
            <person name="Bedoya-Reina O.C."/>
            <person name="Katiyar N."/>
            <person name="Tomsho L.P."/>
            <person name="Kasson L.M."/>
            <person name="Hardie R.A."/>
            <person name="Woodbridge P."/>
            <person name="Tindall E.A."/>
            <person name="Bertelsen M.F."/>
            <person name="Dixon D."/>
            <person name="Pyecroft S."/>
            <person name="Helgen K.M."/>
            <person name="Lesk A.M."/>
            <person name="Pringle T.H."/>
            <person name="Patterson N."/>
            <person name="Zhang Y."/>
            <person name="Kreiss A."/>
            <person name="Woods G.M."/>
            <person name="Jones M.E."/>
            <person name="Schuster S.C."/>
        </authorList>
    </citation>
    <scope>NUCLEOTIDE SEQUENCE [LARGE SCALE GENOMIC DNA]</scope>
</reference>
<comment type="catalytic activity">
    <reaction evidence="14">
        <text>D-ribose 5-phosphate + CTP + H(+) = CDP-D-ribose + diphosphate</text>
        <dbReference type="Rhea" id="RHEA:53872"/>
        <dbReference type="ChEBI" id="CHEBI:15378"/>
        <dbReference type="ChEBI" id="CHEBI:33019"/>
        <dbReference type="ChEBI" id="CHEBI:37563"/>
        <dbReference type="ChEBI" id="CHEBI:78346"/>
        <dbReference type="ChEBI" id="CHEBI:137525"/>
    </reaction>
</comment>
<evidence type="ECO:0000256" key="4">
    <source>
        <dbReference type="ARBA" id="ARBA00011738"/>
    </source>
</evidence>
<keyword evidence="9" id="KW-0548">Nucleotidyltransferase</keyword>
<evidence type="ECO:0000256" key="13">
    <source>
        <dbReference type="ARBA" id="ARBA00048797"/>
    </source>
</evidence>
<dbReference type="FunFam" id="3.90.550.10:FF:000080">
    <property type="entry name" value="D-ribitol-5-phosphate cytidylyltransferase isoform X1"/>
    <property type="match status" value="1"/>
</dbReference>
<proteinExistence type="inferred from homology"/>
<comment type="similarity">
    <text evidence="3">Belongs to the IspD/TarI cytidylyltransferase family. IspD subfamily.</text>
</comment>
<keyword evidence="18" id="KW-1185">Reference proteome</keyword>
<dbReference type="SUPFAM" id="SSF53448">
    <property type="entry name" value="Nucleotide-diphospho-sugar transferases"/>
    <property type="match status" value="1"/>
</dbReference>
<evidence type="ECO:0000256" key="2">
    <source>
        <dbReference type="ARBA" id="ARBA00004922"/>
    </source>
</evidence>
<evidence type="ECO:0000256" key="11">
    <source>
        <dbReference type="ARBA" id="ARBA00032606"/>
    </source>
</evidence>
<dbReference type="PANTHER" id="PTHR43015">
    <property type="entry name" value="D-RIBITOL-5-PHOSPHATE CYTIDYLYLTRANSFERASE"/>
    <property type="match status" value="1"/>
</dbReference>
<feature type="domain" description="D-ribitol-5-phosphate cytidylyltransferase C-terminal" evidence="16">
    <location>
        <begin position="265"/>
        <end position="398"/>
    </location>
</feature>
<dbReference type="Pfam" id="PF01128">
    <property type="entry name" value="IspD"/>
    <property type="match status" value="1"/>
</dbReference>
<dbReference type="InParanoid" id="A0A7N4P5E4"/>
<dbReference type="UniPathway" id="UPA00378"/>
<dbReference type="FunCoup" id="A0A7N4P5E4">
    <property type="interactions" value="366"/>
</dbReference>
<dbReference type="Gene3D" id="3.90.550.10">
    <property type="entry name" value="Spore Coat Polysaccharide Biosynthesis Protein SpsA, Chain A"/>
    <property type="match status" value="1"/>
</dbReference>
<dbReference type="GO" id="GO:0005829">
    <property type="term" value="C:cytosol"/>
    <property type="evidence" value="ECO:0007669"/>
    <property type="project" value="UniProtKB-SubCell"/>
</dbReference>
<reference evidence="17" key="2">
    <citation type="submission" date="2025-08" db="UniProtKB">
        <authorList>
            <consortium name="Ensembl"/>
        </authorList>
    </citation>
    <scope>IDENTIFICATION</scope>
</reference>
<dbReference type="GO" id="GO:0047349">
    <property type="term" value="F:D-ribitol-5-phosphate cytidylyltransferase activity"/>
    <property type="evidence" value="ECO:0007669"/>
    <property type="project" value="UniProtKB-EC"/>
</dbReference>
<dbReference type="Pfam" id="PF18706">
    <property type="entry name" value="ISPD_C"/>
    <property type="match status" value="1"/>
</dbReference>
<organism evidence="17 18">
    <name type="scientific">Sarcophilus harrisii</name>
    <name type="common">Tasmanian devil</name>
    <name type="synonym">Sarcophilus laniarius</name>
    <dbReference type="NCBI Taxonomy" id="9305"/>
    <lineage>
        <taxon>Eukaryota</taxon>
        <taxon>Metazoa</taxon>
        <taxon>Chordata</taxon>
        <taxon>Craniata</taxon>
        <taxon>Vertebrata</taxon>
        <taxon>Euteleostomi</taxon>
        <taxon>Mammalia</taxon>
        <taxon>Metatheria</taxon>
        <taxon>Dasyuromorphia</taxon>
        <taxon>Dasyuridae</taxon>
        <taxon>Sarcophilus</taxon>
    </lineage>
</organism>
<dbReference type="GO" id="GO:0042803">
    <property type="term" value="F:protein homodimerization activity"/>
    <property type="evidence" value="ECO:0007669"/>
    <property type="project" value="Ensembl"/>
</dbReference>
<comment type="function">
    <text evidence="12">Cytidylyltransferase required for protein O-linked mannosylation. Catalyzes the formation of CDP-ribitol nucleotide sugar from D-ribitol 5-phosphate. CDP-ribitol is a substrate of FKTN during the biosynthesis of the phosphorylated O-mannosyl trisaccharide (N-acetylgalactosamine-beta-3-N-acetylglucosamine-beta-4-(phosphate-6-)mannose), a carbohydrate structure present in alpha-dystroglycan (DAG1), which is required for binding laminin G-like domain-containing extracellular proteins with high affinity. Shows activity toward other pentose phosphate sugars and mediates formation of CDP-ribulose or CDP-ribose using CTP and ribulose-5-phosphate or ribose-5-phosphate, respectively. Not involved in dolichol production.</text>
</comment>
<evidence type="ECO:0000256" key="12">
    <source>
        <dbReference type="ARBA" id="ARBA00045509"/>
    </source>
</evidence>
<evidence type="ECO:0000256" key="6">
    <source>
        <dbReference type="ARBA" id="ARBA00015848"/>
    </source>
</evidence>
<evidence type="ECO:0000256" key="10">
    <source>
        <dbReference type="ARBA" id="ARBA00031950"/>
    </source>
</evidence>
<evidence type="ECO:0000256" key="9">
    <source>
        <dbReference type="ARBA" id="ARBA00022695"/>
    </source>
</evidence>
<gene>
    <name evidence="17" type="primary">CRPPA</name>
</gene>
<dbReference type="AlphaFoldDB" id="A0A7N4P5E4"/>
<evidence type="ECO:0000256" key="15">
    <source>
        <dbReference type="ARBA" id="ARBA00049484"/>
    </source>
</evidence>
<dbReference type="InterPro" id="IPR040635">
    <property type="entry name" value="ISPD_C"/>
</dbReference>
<dbReference type="Proteomes" id="UP000007648">
    <property type="component" value="Unassembled WGS sequence"/>
</dbReference>
<dbReference type="CDD" id="cd02516">
    <property type="entry name" value="CDP-ME_synthetase"/>
    <property type="match status" value="1"/>
</dbReference>
<dbReference type="InterPro" id="IPR034683">
    <property type="entry name" value="IspD/TarI"/>
</dbReference>
<keyword evidence="8" id="KW-0808">Transferase</keyword>
<dbReference type="GO" id="GO:0007411">
    <property type="term" value="P:axon guidance"/>
    <property type="evidence" value="ECO:0007669"/>
    <property type="project" value="Ensembl"/>
</dbReference>
<dbReference type="GeneTree" id="ENSGT00390000006412"/>
<evidence type="ECO:0000313" key="18">
    <source>
        <dbReference type="Proteomes" id="UP000007648"/>
    </source>
</evidence>
<comment type="pathway">
    <text evidence="2">Protein modification; protein glycosylation.</text>
</comment>
<dbReference type="InterPro" id="IPR029044">
    <property type="entry name" value="Nucleotide-diphossugar_trans"/>
</dbReference>
<comment type="catalytic activity">
    <reaction evidence="13">
        <text>D-ribulose 5-phosphate + CTP + H(+) = CDP-D-ribulose + diphosphate</text>
        <dbReference type="Rhea" id="RHEA:53612"/>
        <dbReference type="ChEBI" id="CHEBI:15378"/>
        <dbReference type="ChEBI" id="CHEBI:33019"/>
        <dbReference type="ChEBI" id="CHEBI:37563"/>
        <dbReference type="ChEBI" id="CHEBI:58121"/>
        <dbReference type="ChEBI" id="CHEBI:137524"/>
    </reaction>
</comment>
<comment type="catalytic activity">
    <reaction evidence="15">
        <text>D-ribitol 5-phosphate + CTP + H(+) = CDP-L-ribitol + diphosphate</text>
        <dbReference type="Rhea" id="RHEA:12456"/>
        <dbReference type="ChEBI" id="CHEBI:15378"/>
        <dbReference type="ChEBI" id="CHEBI:33019"/>
        <dbReference type="ChEBI" id="CHEBI:37563"/>
        <dbReference type="ChEBI" id="CHEBI:57608"/>
        <dbReference type="ChEBI" id="CHEBI:57695"/>
        <dbReference type="EC" id="2.7.7.40"/>
    </reaction>
</comment>
<keyword evidence="7" id="KW-0963">Cytoplasm</keyword>
<comment type="subcellular location">
    <subcellularLocation>
        <location evidence="1">Cytoplasm</location>
        <location evidence="1">Cytosol</location>
    </subcellularLocation>
</comment>
<accession>A0A7N4P5E4</accession>
<reference evidence="17" key="3">
    <citation type="submission" date="2025-09" db="UniProtKB">
        <authorList>
            <consortium name="Ensembl"/>
        </authorList>
    </citation>
    <scope>IDENTIFICATION</scope>
</reference>
<evidence type="ECO:0000313" key="17">
    <source>
        <dbReference type="Ensembl" id="ENSSHAP00000033309.1"/>
    </source>
</evidence>
<sequence>MERAGGARGLAEAGLGGGGESGVPAAGAVAAVLPAGGCGERLGGPTPKQFCPVLGRPLISYTLQALQRVSWIKDIVVAVTSENMDMMAAIVQRYRHQRVTLVEAGTTRHRSIFNGLKALAGDHPHSRLPTPTVVIIHDAVRPFVEEDVLASVVAAARDHGAAGAIRPLVSTVITPSADGCLEQSLDRAKHRASEMPQAFLFDVIYRAYCQCSDHDMEFGTECLHLALKYCHTKAKLVDGSPDLWKVTYKRDLYAMESIIKDKISQQICVVADTEEDAECIAFLQGLLKKELEVQGTSVTLCPNGQDLQKIILGDCYNFVCINMKNSDFRPPRQLLAGLASAAPSPFYPVAVVSVYFLDSQNVSLSEKMKEVMEMKDFAKEVKKQNVFFYGVLIHFPQFLTQKDKTFPSLWIFFTRKSSSFSGKLGSIDDRPKRSSYLDSALGFC</sequence>
<comment type="subunit">
    <text evidence="4">Homodimer.</text>
</comment>
<protein>
    <recommendedName>
        <fullName evidence="6">D-ribitol-5-phosphate cytidylyltransferase</fullName>
        <ecNumber evidence="5">2.7.7.40</ecNumber>
    </recommendedName>
    <alternativeName>
        <fullName evidence="10">2-C-methyl-D-erythritol 4-phosphate cytidylyltransferase-like protein</fullName>
    </alternativeName>
    <alternativeName>
        <fullName evidence="11">Isoprenoid synthase domain-containing protein</fullName>
    </alternativeName>
</protein>
<dbReference type="GO" id="GO:0008299">
    <property type="term" value="P:isoprenoid biosynthetic process"/>
    <property type="evidence" value="ECO:0007669"/>
    <property type="project" value="InterPro"/>
</dbReference>
<evidence type="ECO:0000256" key="5">
    <source>
        <dbReference type="ARBA" id="ARBA00012488"/>
    </source>
</evidence>